<accession>A0ABW7RD83</accession>
<protein>
    <recommendedName>
        <fullName evidence="4">DUF2267 domain-containing protein</fullName>
    </recommendedName>
</protein>
<feature type="compositionally biased region" description="Basic and acidic residues" evidence="1">
    <location>
        <begin position="171"/>
        <end position="180"/>
    </location>
</feature>
<reference evidence="2 3" key="1">
    <citation type="submission" date="2024-10" db="EMBL/GenBank/DDBJ databases">
        <title>The Natural Products Discovery Center: Release of the First 8490 Sequenced Strains for Exploring Actinobacteria Biosynthetic Diversity.</title>
        <authorList>
            <person name="Kalkreuter E."/>
            <person name="Kautsar S.A."/>
            <person name="Yang D."/>
            <person name="Bader C.D."/>
            <person name="Teijaro C.N."/>
            <person name="Fluegel L."/>
            <person name="Davis C.M."/>
            <person name="Simpson J.R."/>
            <person name="Lauterbach L."/>
            <person name="Steele A.D."/>
            <person name="Gui C."/>
            <person name="Meng S."/>
            <person name="Li G."/>
            <person name="Viehrig K."/>
            <person name="Ye F."/>
            <person name="Su P."/>
            <person name="Kiefer A.F."/>
            <person name="Nichols A."/>
            <person name="Cepeda A.J."/>
            <person name="Yan W."/>
            <person name="Fan B."/>
            <person name="Jiang Y."/>
            <person name="Adhikari A."/>
            <person name="Zheng C.-J."/>
            <person name="Schuster L."/>
            <person name="Cowan T.M."/>
            <person name="Smanski M.J."/>
            <person name="Chevrette M.G."/>
            <person name="De Carvalho L.P.S."/>
            <person name="Shen B."/>
        </authorList>
    </citation>
    <scope>NUCLEOTIDE SEQUENCE [LARGE SCALE GENOMIC DNA]</scope>
    <source>
        <strain evidence="2 3">NPDC018013</strain>
    </source>
</reference>
<sequence length="180" mass="19233">MPDPDLANAPDSHTSRTPDSGPWAGNDELGHRLRAAVQNLLDSLPLLMEDLELNFSDALVGGGEVVCDLSELHPSWAPLIEADALRLVADTAGLRTPSLFSLATPRMIAAVDAQPPEVQQALVERVAERFADHDEHVPNPRSLGAVSRSPLQTAPATPITPTSPPASTPRPGEDSHRRSR</sequence>
<keyword evidence="3" id="KW-1185">Reference proteome</keyword>
<proteinExistence type="predicted"/>
<dbReference type="EMBL" id="JBIRGH010000009">
    <property type="protein sequence ID" value="MFH8586021.1"/>
    <property type="molecule type" value="Genomic_DNA"/>
</dbReference>
<gene>
    <name evidence="2" type="ORF">ACH4GP_16665</name>
</gene>
<feature type="region of interest" description="Disordered" evidence="1">
    <location>
        <begin position="133"/>
        <end position="180"/>
    </location>
</feature>
<dbReference type="Proteomes" id="UP001610990">
    <property type="component" value="Unassembled WGS sequence"/>
</dbReference>
<evidence type="ECO:0000313" key="3">
    <source>
        <dbReference type="Proteomes" id="UP001610990"/>
    </source>
</evidence>
<evidence type="ECO:0000313" key="2">
    <source>
        <dbReference type="EMBL" id="MFH8586021.1"/>
    </source>
</evidence>
<evidence type="ECO:0000256" key="1">
    <source>
        <dbReference type="SAM" id="MobiDB-lite"/>
    </source>
</evidence>
<feature type="region of interest" description="Disordered" evidence="1">
    <location>
        <begin position="1"/>
        <end position="27"/>
    </location>
</feature>
<evidence type="ECO:0008006" key="4">
    <source>
        <dbReference type="Google" id="ProtNLM"/>
    </source>
</evidence>
<name>A0ABW7RD83_9ACTN</name>
<dbReference type="RefSeq" id="WP_397672995.1">
    <property type="nucleotide sequence ID" value="NZ_JBIRGH010000009.1"/>
</dbReference>
<comment type="caution">
    <text evidence="2">The sequence shown here is derived from an EMBL/GenBank/DDBJ whole genome shotgun (WGS) entry which is preliminary data.</text>
</comment>
<organism evidence="2 3">
    <name type="scientific">Streptomyces celluloflavus</name>
    <dbReference type="NCBI Taxonomy" id="58344"/>
    <lineage>
        <taxon>Bacteria</taxon>
        <taxon>Bacillati</taxon>
        <taxon>Actinomycetota</taxon>
        <taxon>Actinomycetes</taxon>
        <taxon>Kitasatosporales</taxon>
        <taxon>Streptomycetaceae</taxon>
        <taxon>Streptomyces</taxon>
    </lineage>
</organism>